<dbReference type="EC" id="3.5.2.9" evidence="1"/>
<dbReference type="InterPro" id="IPR005501">
    <property type="entry name" value="LamB/YcsF/PxpA-like"/>
</dbReference>
<proteinExistence type="inferred from homology"/>
<keyword evidence="1" id="KW-0547">Nucleotide-binding</keyword>
<comment type="similarity">
    <text evidence="1">Belongs to the LamB/PxpA family.</text>
</comment>
<evidence type="ECO:0000313" key="2">
    <source>
        <dbReference type="EMBL" id="MFD2248184.1"/>
    </source>
</evidence>
<dbReference type="SUPFAM" id="SSF88713">
    <property type="entry name" value="Glycoside hydrolase/deacetylase"/>
    <property type="match status" value="1"/>
</dbReference>
<keyword evidence="3" id="KW-1185">Reference proteome</keyword>
<dbReference type="InterPro" id="IPR011330">
    <property type="entry name" value="Glyco_hydro/deAcase_b/a-brl"/>
</dbReference>
<comment type="subunit">
    <text evidence="1">Forms a complex composed of PxpA, PxpB and PxpC.</text>
</comment>
<dbReference type="CDD" id="cd10787">
    <property type="entry name" value="LamB_YcsF_like"/>
    <property type="match status" value="1"/>
</dbReference>
<protein>
    <recommendedName>
        <fullName evidence="1">5-oxoprolinase subunit A</fullName>
        <shortName evidence="1">5-OPase subunit A</shortName>
        <ecNumber evidence="1">3.5.2.9</ecNumber>
    </recommendedName>
    <alternativeName>
        <fullName evidence="1">5-oxoprolinase (ATP-hydrolyzing) subunit A</fullName>
    </alternativeName>
</protein>
<comment type="caution">
    <text evidence="2">The sequence shown here is derived from an EMBL/GenBank/DDBJ whole genome shotgun (WGS) entry which is preliminary data.</text>
</comment>
<dbReference type="RefSeq" id="WP_377497721.1">
    <property type="nucleotide sequence ID" value="NZ_JBHUIM010000003.1"/>
</dbReference>
<accession>A0ABW5D1G8</accession>
<keyword evidence="1" id="KW-0067">ATP-binding</keyword>
<name>A0ABW5D1G8_9BACT</name>
<dbReference type="HAMAP" id="MF_00691">
    <property type="entry name" value="PxpA"/>
    <property type="match status" value="1"/>
</dbReference>
<comment type="catalytic activity">
    <reaction evidence="1">
        <text>5-oxo-L-proline + ATP + 2 H2O = L-glutamate + ADP + phosphate + H(+)</text>
        <dbReference type="Rhea" id="RHEA:10348"/>
        <dbReference type="ChEBI" id="CHEBI:15377"/>
        <dbReference type="ChEBI" id="CHEBI:15378"/>
        <dbReference type="ChEBI" id="CHEBI:29985"/>
        <dbReference type="ChEBI" id="CHEBI:30616"/>
        <dbReference type="ChEBI" id="CHEBI:43474"/>
        <dbReference type="ChEBI" id="CHEBI:58402"/>
        <dbReference type="ChEBI" id="CHEBI:456216"/>
        <dbReference type="EC" id="3.5.2.9"/>
    </reaction>
</comment>
<sequence>MKNAPLTVDLNCDMGESFGAYTLGNDEAILAYVTSANIACGFHAGDPAVIRKTVQLALEKNVAIGAHPGLPDLVGFGRREMAISPQEAFDMVVYQIGAISGFVKAAGGALYHVKPHGALYNMAAVNAGLAEAIAEAVYKVCPDTVLYGLAGSELIKAGNKLGLKVANEVFADRTYQLDGTLTSRRLPNAMITNQEEAVRQVVRMVQEGKVLSQQGTEVVIQADTVCIHGDGPHALEFARYIQQVLEKESITIQPPHSR</sequence>
<evidence type="ECO:0000313" key="3">
    <source>
        <dbReference type="Proteomes" id="UP001597374"/>
    </source>
</evidence>
<reference evidence="3" key="1">
    <citation type="journal article" date="2019" name="Int. J. Syst. Evol. Microbiol.">
        <title>The Global Catalogue of Microorganisms (GCM) 10K type strain sequencing project: providing services to taxonomists for standard genome sequencing and annotation.</title>
        <authorList>
            <consortium name="The Broad Institute Genomics Platform"/>
            <consortium name="The Broad Institute Genome Sequencing Center for Infectious Disease"/>
            <person name="Wu L."/>
            <person name="Ma J."/>
        </authorList>
    </citation>
    <scope>NUCLEOTIDE SEQUENCE [LARGE SCALE GENOMIC DNA]</scope>
    <source>
        <strain evidence="3">CGMCC 4.1782</strain>
    </source>
</reference>
<dbReference type="Pfam" id="PF03746">
    <property type="entry name" value="LamB_YcsF"/>
    <property type="match status" value="1"/>
</dbReference>
<dbReference type="NCBIfam" id="NF003814">
    <property type="entry name" value="PRK05406.1-3"/>
    <property type="match status" value="1"/>
</dbReference>
<comment type="function">
    <text evidence="1">Catalyzes the cleavage of 5-oxoproline to form L-glutamate coupled to the hydrolysis of ATP to ADP and inorganic phosphate.</text>
</comment>
<keyword evidence="1" id="KW-0378">Hydrolase</keyword>
<dbReference type="EMBL" id="JBHUIM010000003">
    <property type="protein sequence ID" value="MFD2248184.1"/>
    <property type="molecule type" value="Genomic_DNA"/>
</dbReference>
<dbReference type="Proteomes" id="UP001597374">
    <property type="component" value="Unassembled WGS sequence"/>
</dbReference>
<dbReference type="NCBIfam" id="NF003816">
    <property type="entry name" value="PRK05406.1-5"/>
    <property type="match status" value="1"/>
</dbReference>
<dbReference type="PANTHER" id="PTHR30292:SF0">
    <property type="entry name" value="5-OXOPROLINASE SUBUNIT A"/>
    <property type="match status" value="1"/>
</dbReference>
<dbReference type="PANTHER" id="PTHR30292">
    <property type="entry name" value="UNCHARACTERIZED PROTEIN YBGL-RELATED"/>
    <property type="match status" value="1"/>
</dbReference>
<gene>
    <name evidence="1" type="primary">pxpA</name>
    <name evidence="2" type="ORF">ACFSKP_18090</name>
</gene>
<dbReference type="Gene3D" id="3.20.20.370">
    <property type="entry name" value="Glycoside hydrolase/deacetylase"/>
    <property type="match status" value="1"/>
</dbReference>
<evidence type="ECO:0000256" key="1">
    <source>
        <dbReference type="HAMAP-Rule" id="MF_00691"/>
    </source>
</evidence>
<organism evidence="2 3">
    <name type="scientific">Pontibacter ruber</name>
    <dbReference type="NCBI Taxonomy" id="1343895"/>
    <lineage>
        <taxon>Bacteria</taxon>
        <taxon>Pseudomonadati</taxon>
        <taxon>Bacteroidota</taxon>
        <taxon>Cytophagia</taxon>
        <taxon>Cytophagales</taxon>
        <taxon>Hymenobacteraceae</taxon>
        <taxon>Pontibacter</taxon>
    </lineage>
</organism>